<dbReference type="GO" id="GO:0016192">
    <property type="term" value="P:vesicle-mediated transport"/>
    <property type="evidence" value="ECO:0007669"/>
    <property type="project" value="InterPro"/>
</dbReference>
<dbReference type="EMBL" id="JACEEZ010006826">
    <property type="protein sequence ID" value="KAG0724505.1"/>
    <property type="molecule type" value="Genomic_DNA"/>
</dbReference>
<comment type="caution">
    <text evidence="2">The sequence shown here is derived from an EMBL/GenBank/DDBJ whole genome shotgun (WGS) entry which is preliminary data.</text>
</comment>
<organism evidence="2 3">
    <name type="scientific">Chionoecetes opilio</name>
    <name type="common">Atlantic snow crab</name>
    <name type="synonym">Cancer opilio</name>
    <dbReference type="NCBI Taxonomy" id="41210"/>
    <lineage>
        <taxon>Eukaryota</taxon>
        <taxon>Metazoa</taxon>
        <taxon>Ecdysozoa</taxon>
        <taxon>Arthropoda</taxon>
        <taxon>Crustacea</taxon>
        <taxon>Multicrustacea</taxon>
        <taxon>Malacostraca</taxon>
        <taxon>Eumalacostraca</taxon>
        <taxon>Eucarida</taxon>
        <taxon>Decapoda</taxon>
        <taxon>Pleocyemata</taxon>
        <taxon>Brachyura</taxon>
        <taxon>Eubrachyura</taxon>
        <taxon>Majoidea</taxon>
        <taxon>Majidae</taxon>
        <taxon>Chionoecetes</taxon>
    </lineage>
</organism>
<protein>
    <submittedName>
        <fullName evidence="2">Protein sprint</fullName>
    </submittedName>
</protein>
<feature type="region of interest" description="Disordered" evidence="1">
    <location>
        <begin position="692"/>
        <end position="713"/>
    </location>
</feature>
<feature type="compositionally biased region" description="Low complexity" evidence="1">
    <location>
        <begin position="1"/>
        <end position="11"/>
    </location>
</feature>
<feature type="compositionally biased region" description="Polar residues" evidence="1">
    <location>
        <begin position="40"/>
        <end position="52"/>
    </location>
</feature>
<dbReference type="OrthoDB" id="21085at2759"/>
<dbReference type="SUPFAM" id="SSF109993">
    <property type="entry name" value="VPS9 domain"/>
    <property type="match status" value="1"/>
</dbReference>
<feature type="region of interest" description="Disordered" evidence="1">
    <location>
        <begin position="401"/>
        <end position="438"/>
    </location>
</feature>
<feature type="compositionally biased region" description="Pro residues" evidence="1">
    <location>
        <begin position="76"/>
        <end position="85"/>
    </location>
</feature>
<accession>A0A8J4YQ78</accession>
<dbReference type="PANTHER" id="PTHR23101:SF104">
    <property type="entry name" value="PROTEIN SPRINT"/>
    <property type="match status" value="1"/>
</dbReference>
<feature type="region of interest" description="Disordered" evidence="1">
    <location>
        <begin position="117"/>
        <end position="180"/>
    </location>
</feature>
<name>A0A8J4YQ78_CHIOP</name>
<dbReference type="GO" id="GO:0030139">
    <property type="term" value="C:endocytic vesicle"/>
    <property type="evidence" value="ECO:0007669"/>
    <property type="project" value="TreeGrafter"/>
</dbReference>
<feature type="compositionally biased region" description="Low complexity" evidence="1">
    <location>
        <begin position="59"/>
        <end position="75"/>
    </location>
</feature>
<evidence type="ECO:0000256" key="1">
    <source>
        <dbReference type="SAM" id="MobiDB-lite"/>
    </source>
</evidence>
<dbReference type="Pfam" id="PF23268">
    <property type="entry name" value="RIN1"/>
    <property type="match status" value="1"/>
</dbReference>
<reference evidence="2" key="1">
    <citation type="submission" date="2020-07" db="EMBL/GenBank/DDBJ databases">
        <title>The High-quality genome of the commercially important snow crab, Chionoecetes opilio.</title>
        <authorList>
            <person name="Jeong J.-H."/>
            <person name="Ryu S."/>
        </authorList>
    </citation>
    <scope>NUCLEOTIDE SEQUENCE</scope>
    <source>
        <strain evidence="2">MADBK_172401_WGS</strain>
        <tissue evidence="2">Digestive gland</tissue>
    </source>
</reference>
<dbReference type="GO" id="GO:0005085">
    <property type="term" value="F:guanyl-nucleotide exchange factor activity"/>
    <property type="evidence" value="ECO:0007669"/>
    <property type="project" value="InterPro"/>
</dbReference>
<feature type="compositionally biased region" description="Polar residues" evidence="1">
    <location>
        <begin position="145"/>
        <end position="157"/>
    </location>
</feature>
<proteinExistence type="predicted"/>
<gene>
    <name evidence="2" type="primary">spri</name>
    <name evidence="2" type="ORF">GWK47_005054</name>
</gene>
<evidence type="ECO:0000313" key="2">
    <source>
        <dbReference type="EMBL" id="KAG0724505.1"/>
    </source>
</evidence>
<dbReference type="GO" id="GO:0005829">
    <property type="term" value="C:cytosol"/>
    <property type="evidence" value="ECO:0007669"/>
    <property type="project" value="TreeGrafter"/>
</dbReference>
<feature type="compositionally biased region" description="Polar residues" evidence="1">
    <location>
        <begin position="364"/>
        <end position="374"/>
    </location>
</feature>
<evidence type="ECO:0000313" key="3">
    <source>
        <dbReference type="Proteomes" id="UP000770661"/>
    </source>
</evidence>
<dbReference type="PANTHER" id="PTHR23101">
    <property type="entry name" value="RAB GDP/GTP EXCHANGE FACTOR"/>
    <property type="match status" value="1"/>
</dbReference>
<feature type="region of interest" description="Disordered" evidence="1">
    <location>
        <begin position="355"/>
        <end position="381"/>
    </location>
</feature>
<dbReference type="GO" id="GO:0031267">
    <property type="term" value="F:small GTPase binding"/>
    <property type="evidence" value="ECO:0007669"/>
    <property type="project" value="TreeGrafter"/>
</dbReference>
<feature type="compositionally biased region" description="Polar residues" evidence="1">
    <location>
        <begin position="700"/>
        <end position="710"/>
    </location>
</feature>
<feature type="region of interest" description="Disordered" evidence="1">
    <location>
        <begin position="1"/>
        <end position="93"/>
    </location>
</feature>
<dbReference type="InterPro" id="IPR037191">
    <property type="entry name" value="VPS9_dom_sf"/>
</dbReference>
<sequence>MASPTTSTPTAESLHNNAPTPSPRPLDLSFSSFGKGGVTRGTSSISLLSPQTLAGVCTSGKSMGSSAGGSTSPLTPVRPAPPLPSPGDRSSLNLNLAPLEEFLKEQPTFTSFRSQLATPVSQLKPSTPGTKPVPPPRSSPPGVQRISQISPLSSQRLLSKPVPAARFSPPIGSEIGTPTSENGEIVYRQNQAPAPPPRWARPWLITSPSNITVTTTLTLNVNQVKALPLQVDESQEGMTVHIANLEISPSNNSNSSLNVQTTTHNGNQSGTLNGYRDGLHLQIRQQITSPQSTPCTPCGPSTPVGEEGISRVRMRNGKRDKRRHSNHYHEANIIDSNALYCRSSVVDKMSDYEDLWSSPPREMPSTQNSSQPKMSTFKPRNEISKSMGDLSEIAKNSKSTTFTYNTETIEGDESTSNNDKNGNGNSTDSVSSYRKNSSPFYMEPADALKELQSQAKMNKASNALPKKVNNRYSDSNIQWKTRKKHNSLGIIDSNEDLPSASNTENLANGRANEISNIKTEEETNRNIETEYNKVNARYLANGQGRNAVRRHSKIGGRRKPIALPRIGIDSHTSNGDQSADVGCHLASSWEYHLHGSDTEDMQGGESRFPVDDNGESDSVIIPGERTVQDLISEKHPDLVPSDVHSIAPSSITRISEYDNVGSHGANIRGEDQHQKAPNRKISRSILPEERIHPPLPTHYFPSTISDSGTEFSEPWDSRKWEPFMQSEDDSSVDHYPRSMTATPALCTSTLEDSDIGGAGVTDTDSFVHVTGGENIAVSDGEEAGSISGTPTLSLAHGHNLDTQQRSRIMSPQLLALRHRQDAENGEAIRAYAVDLGNDTSTTFNQAVNYFITCTLESPEKDPAIVTRNVRQFMSGMKNYLLKATEFLNLDAILEDVLVRLVLRPLWNHINKLFVDAYSANGSIQQLANNMKYAHSQQYIRLGIKVSYSDLFHNLITFSENICACTCPVHTSGQCSRAQTSSLPVDGLTACARGQTSKMPVMAELSPPSGVSLDTIRCLLTRMQKVYAPREKLESLLATISHIYQALQRTLQNFNFAPLRTTCVISCCANSPPSAIVILISFFLAADVPKELCFVGDLKDIC</sequence>
<dbReference type="AlphaFoldDB" id="A0A8J4YQ78"/>
<dbReference type="Proteomes" id="UP000770661">
    <property type="component" value="Unassembled WGS sequence"/>
</dbReference>
<dbReference type="InterPro" id="IPR045046">
    <property type="entry name" value="Vps9-like"/>
</dbReference>
<keyword evidence="3" id="KW-1185">Reference proteome</keyword>